<dbReference type="Proteomes" id="UP000663760">
    <property type="component" value="Chromosome 2"/>
</dbReference>
<dbReference type="EMBL" id="LR746265">
    <property type="protein sequence ID" value="CAA7392338.1"/>
    <property type="molecule type" value="Genomic_DNA"/>
</dbReference>
<sequence>MDLKVTALVAQRTWDLIPRQTNTTIVMWKWVSLDEFIGRELYESSLTSNLFYCKWMFE</sequence>
<reference evidence="2" key="1">
    <citation type="submission" date="2020-02" db="EMBL/GenBank/DDBJ databases">
        <authorList>
            <person name="Scholz U."/>
            <person name="Mascher M."/>
            <person name="Fiebig A."/>
        </authorList>
    </citation>
    <scope>NUCLEOTIDE SEQUENCE</scope>
</reference>
<evidence type="ECO:0000313" key="2">
    <source>
        <dbReference type="EMBL" id="CAA7392338.1"/>
    </source>
</evidence>
<dbReference type="EMBL" id="LR743589">
    <property type="protein sequence ID" value="CAA2616974.1"/>
    <property type="molecule type" value="Genomic_DNA"/>
</dbReference>
<keyword evidence="3" id="KW-1185">Reference proteome</keyword>
<protein>
    <submittedName>
        <fullName evidence="2">Uncharacterized protein</fullName>
    </submittedName>
</protein>
<accession>A0A7I8K6N2</accession>
<proteinExistence type="predicted"/>
<organism evidence="2 3">
    <name type="scientific">Spirodela intermedia</name>
    <name type="common">Intermediate duckweed</name>
    <dbReference type="NCBI Taxonomy" id="51605"/>
    <lineage>
        <taxon>Eukaryota</taxon>
        <taxon>Viridiplantae</taxon>
        <taxon>Streptophyta</taxon>
        <taxon>Embryophyta</taxon>
        <taxon>Tracheophyta</taxon>
        <taxon>Spermatophyta</taxon>
        <taxon>Magnoliopsida</taxon>
        <taxon>Liliopsida</taxon>
        <taxon>Araceae</taxon>
        <taxon>Lemnoideae</taxon>
        <taxon>Spirodela</taxon>
    </lineage>
</organism>
<dbReference type="AlphaFoldDB" id="A0A7I8K6N2"/>
<evidence type="ECO:0000313" key="1">
    <source>
        <dbReference type="EMBL" id="CAA2616974.1"/>
    </source>
</evidence>
<gene>
    <name evidence="1" type="ORF">SI7747_02003185</name>
    <name evidence="2" type="ORF">SI8410_02003474</name>
</gene>
<name>A0A7I8K6N2_SPIIN</name>
<evidence type="ECO:0000313" key="3">
    <source>
        <dbReference type="Proteomes" id="UP000663760"/>
    </source>
</evidence>